<name>A0A1H0TFQ5_9ACTN</name>
<dbReference type="STRING" id="1052260.SAMN05660199_04127"/>
<dbReference type="EMBL" id="FNIR01000015">
    <property type="protein sequence ID" value="SDP52376.1"/>
    <property type="molecule type" value="Genomic_DNA"/>
</dbReference>
<proteinExistence type="predicted"/>
<gene>
    <name evidence="1" type="ORF">SAMN05660199_04127</name>
</gene>
<evidence type="ECO:0000313" key="1">
    <source>
        <dbReference type="EMBL" id="SDP52376.1"/>
    </source>
</evidence>
<dbReference type="Proteomes" id="UP000199088">
    <property type="component" value="Unassembled WGS sequence"/>
</dbReference>
<organism evidence="1 2">
    <name type="scientific">Klenkia soli</name>
    <dbReference type="NCBI Taxonomy" id="1052260"/>
    <lineage>
        <taxon>Bacteria</taxon>
        <taxon>Bacillati</taxon>
        <taxon>Actinomycetota</taxon>
        <taxon>Actinomycetes</taxon>
        <taxon>Geodermatophilales</taxon>
        <taxon>Geodermatophilaceae</taxon>
        <taxon>Klenkia</taxon>
    </lineage>
</organism>
<dbReference type="AlphaFoldDB" id="A0A1H0TFQ5"/>
<dbReference type="RefSeq" id="WP_091249264.1">
    <property type="nucleotide sequence ID" value="NZ_FNIR01000015.1"/>
</dbReference>
<sequence>MSAPGVTPPPAADLLLPIGHSLGLGDLGAVEVRLGAAVEELPLEEFSLWALAHGDPDGGDRPWGADQVLAAAARAGLADAAEHLSALEQRGLLVRATPGAASARALADRVRLLPLAIGLGNTRVQPQVYRMGRSDELLAVGSSTTYDLFTWAHMETSLWRACVASAAVASRAGASDPGLVDPDELLTGLLSTLHPLLVTGAVCLDTWGVAA</sequence>
<protein>
    <submittedName>
        <fullName evidence="1">Uncharacterized protein</fullName>
    </submittedName>
</protein>
<reference evidence="2" key="1">
    <citation type="submission" date="2016-10" db="EMBL/GenBank/DDBJ databases">
        <authorList>
            <person name="Varghese N."/>
            <person name="Submissions S."/>
        </authorList>
    </citation>
    <scope>NUCLEOTIDE SEQUENCE [LARGE SCALE GENOMIC DNA]</scope>
    <source>
        <strain evidence="2">DSM 45843</strain>
    </source>
</reference>
<accession>A0A1H0TFQ5</accession>
<evidence type="ECO:0000313" key="2">
    <source>
        <dbReference type="Proteomes" id="UP000199088"/>
    </source>
</evidence>
<keyword evidence="2" id="KW-1185">Reference proteome</keyword>
<dbReference type="OrthoDB" id="5191117at2"/>